<sequence>MLPTHQGLDPDHPAAGHFDLGLVGEEQLALGQGMAQVVFQSKAVQGLGVHFRGEEAEAAPFRLFGVTGGGVGIPQQARAVPGIVGEQADPGADRHLHRLGAQVVAPA</sequence>
<evidence type="ECO:0000313" key="1">
    <source>
        <dbReference type="EMBL" id="MPN59162.1"/>
    </source>
</evidence>
<gene>
    <name evidence="1" type="ORF">SDC9_206882</name>
</gene>
<reference evidence="1" key="1">
    <citation type="submission" date="2019-08" db="EMBL/GenBank/DDBJ databases">
        <authorList>
            <person name="Kucharzyk K."/>
            <person name="Murdoch R.W."/>
            <person name="Higgins S."/>
            <person name="Loffler F."/>
        </authorList>
    </citation>
    <scope>NUCLEOTIDE SEQUENCE</scope>
</reference>
<dbReference type="AlphaFoldDB" id="A0A645J7Q0"/>
<name>A0A645J7Q0_9ZZZZ</name>
<protein>
    <submittedName>
        <fullName evidence="1">Uncharacterized protein</fullName>
    </submittedName>
</protein>
<comment type="caution">
    <text evidence="1">The sequence shown here is derived from an EMBL/GenBank/DDBJ whole genome shotgun (WGS) entry which is preliminary data.</text>
</comment>
<organism evidence="1">
    <name type="scientific">bioreactor metagenome</name>
    <dbReference type="NCBI Taxonomy" id="1076179"/>
    <lineage>
        <taxon>unclassified sequences</taxon>
        <taxon>metagenomes</taxon>
        <taxon>ecological metagenomes</taxon>
    </lineage>
</organism>
<accession>A0A645J7Q0</accession>
<proteinExistence type="predicted"/>
<dbReference type="EMBL" id="VSSQ01132853">
    <property type="protein sequence ID" value="MPN59162.1"/>
    <property type="molecule type" value="Genomic_DNA"/>
</dbReference>